<evidence type="ECO:0000256" key="1">
    <source>
        <dbReference type="ARBA" id="ARBA00022801"/>
    </source>
</evidence>
<dbReference type="SUPFAM" id="SSF53474">
    <property type="entry name" value="alpha/beta-Hydrolases"/>
    <property type="match status" value="1"/>
</dbReference>
<dbReference type="GO" id="GO:0016787">
    <property type="term" value="F:hydrolase activity"/>
    <property type="evidence" value="ECO:0007669"/>
    <property type="project" value="UniProtKB-KW"/>
</dbReference>
<name>H5SF49_9BACT</name>
<dbReference type="EMBL" id="AP011700">
    <property type="protein sequence ID" value="BAL54785.1"/>
    <property type="molecule type" value="Genomic_DNA"/>
</dbReference>
<dbReference type="Gene3D" id="3.40.50.1820">
    <property type="entry name" value="alpha/beta hydrolase"/>
    <property type="match status" value="1"/>
</dbReference>
<reference evidence="3" key="2">
    <citation type="journal article" date="2012" name="PLoS ONE">
        <title>A Deeply Branching Thermophilic Bacterium with an Ancient Acetyl-CoA Pathway Dominates a Subsurface Ecosystem.</title>
        <authorList>
            <person name="Takami H."/>
            <person name="Noguchi H."/>
            <person name="Takaki Y."/>
            <person name="Uchiyama I."/>
            <person name="Toyoda A."/>
            <person name="Nishi S."/>
            <person name="Chee G.-J."/>
            <person name="Arai W."/>
            <person name="Nunoura T."/>
            <person name="Itoh T."/>
            <person name="Hattori M."/>
            <person name="Takai K."/>
        </authorList>
    </citation>
    <scope>NUCLEOTIDE SEQUENCE</scope>
</reference>
<organism evidence="3">
    <name type="scientific">uncultured Acetothermia bacterium</name>
    <dbReference type="NCBI Taxonomy" id="236499"/>
    <lineage>
        <taxon>Bacteria</taxon>
        <taxon>Candidatus Bipolaricaulota</taxon>
        <taxon>environmental samples</taxon>
    </lineage>
</organism>
<dbReference type="InterPro" id="IPR029058">
    <property type="entry name" value="AB_hydrolase_fold"/>
</dbReference>
<dbReference type="AlphaFoldDB" id="H5SF49"/>
<dbReference type="GO" id="GO:0016020">
    <property type="term" value="C:membrane"/>
    <property type="evidence" value="ECO:0007669"/>
    <property type="project" value="TreeGrafter"/>
</dbReference>
<dbReference type="InterPro" id="IPR050266">
    <property type="entry name" value="AB_hydrolase_sf"/>
</dbReference>
<keyword evidence="1" id="KW-0378">Hydrolase</keyword>
<protein>
    <submittedName>
        <fullName evidence="3">Hypothetical conserved protein</fullName>
    </submittedName>
</protein>
<dbReference type="PRINTS" id="PR00111">
    <property type="entry name" value="ABHYDROLASE"/>
</dbReference>
<feature type="domain" description="AB hydrolase-1" evidence="2">
    <location>
        <begin position="23"/>
        <end position="243"/>
    </location>
</feature>
<dbReference type="PANTHER" id="PTHR43798">
    <property type="entry name" value="MONOACYLGLYCEROL LIPASE"/>
    <property type="match status" value="1"/>
</dbReference>
<accession>H5SF49</accession>
<dbReference type="InterPro" id="IPR000073">
    <property type="entry name" value="AB_hydrolase_1"/>
</dbReference>
<dbReference type="PANTHER" id="PTHR43798:SF31">
    <property type="entry name" value="AB HYDROLASE SUPERFAMILY PROTEIN YCLE"/>
    <property type="match status" value="1"/>
</dbReference>
<dbReference type="Pfam" id="PF12697">
    <property type="entry name" value="Abhydrolase_6"/>
    <property type="match status" value="1"/>
</dbReference>
<proteinExistence type="predicted"/>
<evidence type="ECO:0000259" key="2">
    <source>
        <dbReference type="Pfam" id="PF12697"/>
    </source>
</evidence>
<sequence>MPILTIRHRELFVAQAGQGQPALLCVHGAGGDHTIWGEQLRELAKDFSVAALDLNGHGRSPARAGDGLATYVEDVLAVLEYLNTPTVLVGHSMGGAIALTVALQRPSNLVGLGLVGTGAKLKVHPQILELCQTDFERAVELVVSWAFGEGASAELVQRAREQMRRNDQAALSRDFASCSTFDVIDQLGAISVPTLVLCGREDKLTPVKYSEYLQRNIPNAHLRVIERAGHMVMLEQPDAVAQALREFCGRLL</sequence>
<reference evidence="3" key="1">
    <citation type="journal article" date="2005" name="Environ. Microbiol.">
        <title>Genetic and functional properties of uncultivated thermophilic crenarchaeotes from a subsurface gold mine as revealed by analysis of genome fragments.</title>
        <authorList>
            <person name="Nunoura T."/>
            <person name="Hirayama H."/>
            <person name="Takami H."/>
            <person name="Oida H."/>
            <person name="Nishi S."/>
            <person name="Shimamura S."/>
            <person name="Suzuki Y."/>
            <person name="Inagaki F."/>
            <person name="Takai K."/>
            <person name="Nealson K.H."/>
            <person name="Horikoshi K."/>
        </authorList>
    </citation>
    <scope>NUCLEOTIDE SEQUENCE</scope>
</reference>
<gene>
    <name evidence="3" type="ORF">HGMM_F20D08C06</name>
</gene>
<evidence type="ECO:0000313" key="3">
    <source>
        <dbReference type="EMBL" id="BAL54785.1"/>
    </source>
</evidence>